<gene>
    <name evidence="1" type="ORF">EK21DRAFT_84477</name>
</gene>
<organism evidence="1 2">
    <name type="scientific">Setomelanomma holmii</name>
    <dbReference type="NCBI Taxonomy" id="210430"/>
    <lineage>
        <taxon>Eukaryota</taxon>
        <taxon>Fungi</taxon>
        <taxon>Dikarya</taxon>
        <taxon>Ascomycota</taxon>
        <taxon>Pezizomycotina</taxon>
        <taxon>Dothideomycetes</taxon>
        <taxon>Pleosporomycetidae</taxon>
        <taxon>Pleosporales</taxon>
        <taxon>Pleosporineae</taxon>
        <taxon>Phaeosphaeriaceae</taxon>
        <taxon>Setomelanomma</taxon>
    </lineage>
</organism>
<reference evidence="1" key="1">
    <citation type="journal article" date="2020" name="Stud. Mycol.">
        <title>101 Dothideomycetes genomes: a test case for predicting lifestyles and emergence of pathogens.</title>
        <authorList>
            <person name="Haridas S."/>
            <person name="Albert R."/>
            <person name="Binder M."/>
            <person name="Bloem J."/>
            <person name="Labutti K."/>
            <person name="Salamov A."/>
            <person name="Andreopoulos B."/>
            <person name="Baker S."/>
            <person name="Barry K."/>
            <person name="Bills G."/>
            <person name="Bluhm B."/>
            <person name="Cannon C."/>
            <person name="Castanera R."/>
            <person name="Culley D."/>
            <person name="Daum C."/>
            <person name="Ezra D."/>
            <person name="Gonzalez J."/>
            <person name="Henrissat B."/>
            <person name="Kuo A."/>
            <person name="Liang C."/>
            <person name="Lipzen A."/>
            <person name="Lutzoni F."/>
            <person name="Magnuson J."/>
            <person name="Mondo S."/>
            <person name="Nolan M."/>
            <person name="Ohm R."/>
            <person name="Pangilinan J."/>
            <person name="Park H.-J."/>
            <person name="Ramirez L."/>
            <person name="Alfaro M."/>
            <person name="Sun H."/>
            <person name="Tritt A."/>
            <person name="Yoshinaga Y."/>
            <person name="Zwiers L.-H."/>
            <person name="Turgeon B."/>
            <person name="Goodwin S."/>
            <person name="Spatafora J."/>
            <person name="Crous P."/>
            <person name="Grigoriev I."/>
        </authorList>
    </citation>
    <scope>NUCLEOTIDE SEQUENCE</scope>
    <source>
        <strain evidence="1">CBS 110217</strain>
    </source>
</reference>
<dbReference type="AlphaFoldDB" id="A0A9P4HLZ2"/>
<protein>
    <submittedName>
        <fullName evidence="1">Uncharacterized protein</fullName>
    </submittedName>
</protein>
<proteinExistence type="predicted"/>
<keyword evidence="2" id="KW-1185">Reference proteome</keyword>
<dbReference type="EMBL" id="ML978157">
    <property type="protein sequence ID" value="KAF2035406.1"/>
    <property type="molecule type" value="Genomic_DNA"/>
</dbReference>
<dbReference type="OrthoDB" id="2157530at2759"/>
<name>A0A9P4HLZ2_9PLEO</name>
<accession>A0A9P4HLZ2</accession>
<evidence type="ECO:0000313" key="2">
    <source>
        <dbReference type="Proteomes" id="UP000799777"/>
    </source>
</evidence>
<sequence>MLRGKDHRFYNGIPLWMLLKFYCICGIRATNACDYLYGILGLACDAGTLGMRPSYVLKDNVSLVFARMTRAIIAKGEGEILTMVQFPKSRSDLPSWVPDLTNAPRRSCIDRPLDDSLGLFCANEKTEVELLDVSNELIFGITGFLVDIIEGVANAWRDKEQVVEIGRPLETERDGETTMEWDHACDTASHMSIKWTPDPHAAYLECFASVEAFCRLSEEKGNPIYPSSRRSAEAH</sequence>
<dbReference type="Proteomes" id="UP000799777">
    <property type="component" value="Unassembled WGS sequence"/>
</dbReference>
<evidence type="ECO:0000313" key="1">
    <source>
        <dbReference type="EMBL" id="KAF2035406.1"/>
    </source>
</evidence>
<comment type="caution">
    <text evidence="1">The sequence shown here is derived from an EMBL/GenBank/DDBJ whole genome shotgun (WGS) entry which is preliminary data.</text>
</comment>